<evidence type="ECO:0000313" key="2">
    <source>
        <dbReference type="EMBL" id="PZO77059.1"/>
    </source>
</evidence>
<accession>A0A2W4ZAV9</accession>
<keyword evidence="1" id="KW-1133">Transmembrane helix</keyword>
<name>A0A2W4ZAV9_9SPHN</name>
<keyword evidence="1" id="KW-0812">Transmembrane</keyword>
<protein>
    <submittedName>
        <fullName evidence="2">Uncharacterized protein</fullName>
    </submittedName>
</protein>
<comment type="caution">
    <text evidence="2">The sequence shown here is derived from an EMBL/GenBank/DDBJ whole genome shotgun (WGS) entry which is preliminary data.</text>
</comment>
<evidence type="ECO:0000256" key="1">
    <source>
        <dbReference type="SAM" id="Phobius"/>
    </source>
</evidence>
<evidence type="ECO:0000313" key="3">
    <source>
        <dbReference type="Proteomes" id="UP000249555"/>
    </source>
</evidence>
<dbReference type="Proteomes" id="UP000249555">
    <property type="component" value="Unassembled WGS sequence"/>
</dbReference>
<proteinExistence type="predicted"/>
<feature type="transmembrane region" description="Helical" evidence="1">
    <location>
        <begin position="97"/>
        <end position="119"/>
    </location>
</feature>
<gene>
    <name evidence="2" type="ORF">DI640_01365</name>
</gene>
<reference evidence="2 3" key="1">
    <citation type="submission" date="2017-08" db="EMBL/GenBank/DDBJ databases">
        <title>Infants hospitalized years apart are colonized by the same room-sourced microbial strains.</title>
        <authorList>
            <person name="Brooks B."/>
            <person name="Olm M.R."/>
            <person name="Firek B.A."/>
            <person name="Baker R."/>
            <person name="Thomas B.C."/>
            <person name="Morowitz M.J."/>
            <person name="Banfield J.F."/>
        </authorList>
    </citation>
    <scope>NUCLEOTIDE SEQUENCE [LARGE SCALE GENOMIC DNA]</scope>
    <source>
        <strain evidence="2">S2_018_000_R3_119</strain>
    </source>
</reference>
<dbReference type="EMBL" id="QFMX01000001">
    <property type="protein sequence ID" value="PZO77059.1"/>
    <property type="molecule type" value="Genomic_DNA"/>
</dbReference>
<organism evidence="2 3">
    <name type="scientific">Sphingomonas taxi</name>
    <dbReference type="NCBI Taxonomy" id="1549858"/>
    <lineage>
        <taxon>Bacteria</taxon>
        <taxon>Pseudomonadati</taxon>
        <taxon>Pseudomonadota</taxon>
        <taxon>Alphaproteobacteria</taxon>
        <taxon>Sphingomonadales</taxon>
        <taxon>Sphingomonadaceae</taxon>
        <taxon>Sphingomonas</taxon>
    </lineage>
</organism>
<dbReference type="AlphaFoldDB" id="A0A2W4ZAV9"/>
<sequence length="123" mass="13126">MRTVTNVQQVEAPSSFADCFDILGDPAPALAGRIPQTLRGHVSARPFGDFGTVLLAQKPASSDLSDRVVRWRAGDVRGDLPLRAHSDQSADDRRLRFAISVTAVVFSGWIIVGVIAAALSGKL</sequence>
<keyword evidence="1" id="KW-0472">Membrane</keyword>